<feature type="transmembrane region" description="Helical" evidence="1">
    <location>
        <begin position="410"/>
        <end position="426"/>
    </location>
</feature>
<dbReference type="PANTHER" id="PTHR36194:SF1">
    <property type="entry name" value="S-LAYER-LIKE PROTEIN"/>
    <property type="match status" value="1"/>
</dbReference>
<feature type="domain" description="PEGA" evidence="2">
    <location>
        <begin position="112"/>
        <end position="178"/>
    </location>
</feature>
<organism evidence="3 4">
    <name type="scientific">Methanogenium organophilum</name>
    <dbReference type="NCBI Taxonomy" id="2199"/>
    <lineage>
        <taxon>Archaea</taxon>
        <taxon>Methanobacteriati</taxon>
        <taxon>Methanobacteriota</taxon>
        <taxon>Stenosarchaea group</taxon>
        <taxon>Methanomicrobia</taxon>
        <taxon>Methanomicrobiales</taxon>
        <taxon>Methanomicrobiaceae</taxon>
        <taxon>Methanogenium</taxon>
    </lineage>
</organism>
<keyword evidence="1" id="KW-0472">Membrane</keyword>
<dbReference type="PROSITE" id="PS50194">
    <property type="entry name" value="FILAMIN_REPEAT"/>
    <property type="match status" value="1"/>
</dbReference>
<dbReference type="InterPro" id="IPR017868">
    <property type="entry name" value="Filamin/ABP280_repeat-like"/>
</dbReference>
<accession>A0A9X9T871</accession>
<evidence type="ECO:0000259" key="2">
    <source>
        <dbReference type="Pfam" id="PF08308"/>
    </source>
</evidence>
<proteinExistence type="predicted"/>
<dbReference type="GO" id="GO:0030246">
    <property type="term" value="F:carbohydrate binding"/>
    <property type="evidence" value="ECO:0007669"/>
    <property type="project" value="InterPro"/>
</dbReference>
<protein>
    <submittedName>
        <fullName evidence="3">PEGA domain-containing protein</fullName>
    </submittedName>
</protein>
<gene>
    <name evidence="3" type="ORF">OU421_04355</name>
</gene>
<keyword evidence="1" id="KW-1133">Transmembrane helix</keyword>
<dbReference type="InterPro" id="IPR013784">
    <property type="entry name" value="Carb-bd-like_fold"/>
</dbReference>
<feature type="domain" description="PEGA" evidence="2">
    <location>
        <begin position="257"/>
        <end position="326"/>
    </location>
</feature>
<reference evidence="3" key="1">
    <citation type="submission" date="2022-11" db="EMBL/GenBank/DDBJ databases">
        <title>Complete genome sequence of Methanogenium organophilum DSM 3596.</title>
        <authorList>
            <person name="Chen S.-C."/>
            <person name="Lai S.-J."/>
            <person name="You Y.-T."/>
        </authorList>
    </citation>
    <scope>NUCLEOTIDE SEQUENCE</scope>
    <source>
        <strain evidence="3">DSM 3596</strain>
    </source>
</reference>
<evidence type="ECO:0000313" key="4">
    <source>
        <dbReference type="Proteomes" id="UP001163096"/>
    </source>
</evidence>
<dbReference type="RefSeq" id="WP_268187386.1">
    <property type="nucleotide sequence ID" value="NZ_CP113361.1"/>
</dbReference>
<dbReference type="KEGG" id="mou:OU421_04355"/>
<keyword evidence="4" id="KW-1185">Reference proteome</keyword>
<name>A0A9X9T871_METOG</name>
<evidence type="ECO:0000256" key="1">
    <source>
        <dbReference type="SAM" id="Phobius"/>
    </source>
</evidence>
<dbReference type="AlphaFoldDB" id="A0A9X9T871"/>
<dbReference type="Pfam" id="PF08308">
    <property type="entry name" value="PEGA"/>
    <property type="match status" value="4"/>
</dbReference>
<dbReference type="PANTHER" id="PTHR36194">
    <property type="entry name" value="S-LAYER-LIKE PROTEIN"/>
    <property type="match status" value="1"/>
</dbReference>
<dbReference type="SUPFAM" id="SSF49452">
    <property type="entry name" value="Starch-binding domain-like"/>
    <property type="match status" value="1"/>
</dbReference>
<dbReference type="GeneID" id="76834307"/>
<dbReference type="Proteomes" id="UP001163096">
    <property type="component" value="Chromosome"/>
</dbReference>
<feature type="domain" description="PEGA" evidence="2">
    <location>
        <begin position="183"/>
        <end position="251"/>
    </location>
</feature>
<dbReference type="InterPro" id="IPR013229">
    <property type="entry name" value="PEGA"/>
</dbReference>
<dbReference type="EMBL" id="CP113361">
    <property type="protein sequence ID" value="WAI02108.1"/>
    <property type="molecule type" value="Genomic_DNA"/>
</dbReference>
<sequence>MKWVAPLLIFCTLAAGAVFPAGAATPEQPIAGIAHYDIYTNVDAADIYFDGVYMGRTAAGYLQLTVETPSPYTRAMASRAGYNNAYANLPTASPGGIYSISLILTSIAPSYGTLSVTSSPTGASVYIDNVYKGLTPQQVSLIHNQYTLRLEHSGYNRYTQQIWVYGGQTTTVNAALVPSTTYGTISVSSSPSLANIYLDGSFRGTTTQTISGLNAGSYFVELTKPGYQDWTGSVRVYPGQVTSVFQTLVPVQSPTTGALSVTSNPSYAAVYLDGGYQGQTAPGTPLVISAVTAGSHTVTVRLSGYKDSVSTVTVNSGQTTTVSAELIPSGGGSGTLSVTSSPAGADVYVNNVRAGITPVTSDEMTPGTYTVAIRLAGYTEWSAETEVTAGSTSYVSASLTPLPAQSPPSLFLPAGVLIALGGFFLCRRKEREY</sequence>
<feature type="domain" description="PEGA" evidence="2">
    <location>
        <begin position="334"/>
        <end position="401"/>
    </location>
</feature>
<evidence type="ECO:0000313" key="3">
    <source>
        <dbReference type="EMBL" id="WAI02108.1"/>
    </source>
</evidence>
<keyword evidence="1" id="KW-0812">Transmembrane</keyword>